<accession>A0ACC0A9S4</accession>
<dbReference type="Proteomes" id="UP001060085">
    <property type="component" value="Linkage Group LG06"/>
</dbReference>
<protein>
    <submittedName>
        <fullName evidence="1">Uncharacterized protein</fullName>
    </submittedName>
</protein>
<keyword evidence="2" id="KW-1185">Reference proteome</keyword>
<sequence>MKGNKKRAKMTKAEPSAMKQSTYYTSTFEVSSLHSQKAKDLGDEGKIKDKKPSHSKIKSLKTLSNLGCAKNKTYNTILGDDTNYDTQPESDEENSQANNGSFHLQFELGNNRALREYESYDRSTIRFSDDVKKSTSGISDIRNFDLVVIVYEIDSSKWLVLKEADVGCNKLTQHDNMENGQHEPSKWRVFERGELLIMLKNNFGKPVSTPSITDFSYDEHVNTLVLEKFSSLSTHSSN</sequence>
<gene>
    <name evidence="1" type="ORF">M9H77_25510</name>
</gene>
<evidence type="ECO:0000313" key="2">
    <source>
        <dbReference type="Proteomes" id="UP001060085"/>
    </source>
</evidence>
<proteinExistence type="predicted"/>
<comment type="caution">
    <text evidence="1">The sequence shown here is derived from an EMBL/GenBank/DDBJ whole genome shotgun (WGS) entry which is preliminary data.</text>
</comment>
<name>A0ACC0A9S4_CATRO</name>
<reference evidence="2" key="1">
    <citation type="journal article" date="2023" name="Nat. Plants">
        <title>Single-cell RNA sequencing provides a high-resolution roadmap for understanding the multicellular compartmentation of specialized metabolism.</title>
        <authorList>
            <person name="Sun S."/>
            <person name="Shen X."/>
            <person name="Li Y."/>
            <person name="Li Y."/>
            <person name="Wang S."/>
            <person name="Li R."/>
            <person name="Zhang H."/>
            <person name="Shen G."/>
            <person name="Guo B."/>
            <person name="Wei J."/>
            <person name="Xu J."/>
            <person name="St-Pierre B."/>
            <person name="Chen S."/>
            <person name="Sun C."/>
        </authorList>
    </citation>
    <scope>NUCLEOTIDE SEQUENCE [LARGE SCALE GENOMIC DNA]</scope>
</reference>
<evidence type="ECO:0000313" key="1">
    <source>
        <dbReference type="EMBL" id="KAI5656717.1"/>
    </source>
</evidence>
<dbReference type="EMBL" id="CM044706">
    <property type="protein sequence ID" value="KAI5656717.1"/>
    <property type="molecule type" value="Genomic_DNA"/>
</dbReference>
<organism evidence="1 2">
    <name type="scientific">Catharanthus roseus</name>
    <name type="common">Madagascar periwinkle</name>
    <name type="synonym">Vinca rosea</name>
    <dbReference type="NCBI Taxonomy" id="4058"/>
    <lineage>
        <taxon>Eukaryota</taxon>
        <taxon>Viridiplantae</taxon>
        <taxon>Streptophyta</taxon>
        <taxon>Embryophyta</taxon>
        <taxon>Tracheophyta</taxon>
        <taxon>Spermatophyta</taxon>
        <taxon>Magnoliopsida</taxon>
        <taxon>eudicotyledons</taxon>
        <taxon>Gunneridae</taxon>
        <taxon>Pentapetalae</taxon>
        <taxon>asterids</taxon>
        <taxon>lamiids</taxon>
        <taxon>Gentianales</taxon>
        <taxon>Apocynaceae</taxon>
        <taxon>Rauvolfioideae</taxon>
        <taxon>Vinceae</taxon>
        <taxon>Catharanthinae</taxon>
        <taxon>Catharanthus</taxon>
    </lineage>
</organism>